<evidence type="ECO:0000259" key="5">
    <source>
        <dbReference type="PROSITE" id="PS01124"/>
    </source>
</evidence>
<dbReference type="InterPro" id="IPR009057">
    <property type="entry name" value="Homeodomain-like_sf"/>
</dbReference>
<dbReference type="EMBL" id="JBHSWH010000001">
    <property type="protein sequence ID" value="MFC6707880.1"/>
    <property type="molecule type" value="Genomic_DNA"/>
</dbReference>
<gene>
    <name evidence="6" type="ORF">ACFQDH_22250</name>
</gene>
<accession>A0ABW2AMU0</accession>
<evidence type="ECO:0000313" key="6">
    <source>
        <dbReference type="EMBL" id="MFC6707880.1"/>
    </source>
</evidence>
<dbReference type="PROSITE" id="PS01124">
    <property type="entry name" value="HTH_ARAC_FAMILY_2"/>
    <property type="match status" value="1"/>
</dbReference>
<dbReference type="Proteomes" id="UP001596298">
    <property type="component" value="Unassembled WGS sequence"/>
</dbReference>
<dbReference type="PANTHER" id="PTHR46796:SF13">
    <property type="entry name" value="HTH-TYPE TRANSCRIPTIONAL ACTIVATOR RHAS"/>
    <property type="match status" value="1"/>
</dbReference>
<feature type="region of interest" description="Disordered" evidence="4">
    <location>
        <begin position="1"/>
        <end position="34"/>
    </location>
</feature>
<dbReference type="InterPro" id="IPR018060">
    <property type="entry name" value="HTH_AraC"/>
</dbReference>
<dbReference type="SMART" id="SM00342">
    <property type="entry name" value="HTH_ARAC"/>
    <property type="match status" value="1"/>
</dbReference>
<sequence length="316" mass="33661">MPEHLDNPAGAPGGRRIPTRAGNASPPTWLAPDMDAAPPWRIDRSWSTDLPMGATLEPSRSSLWLLVCAGSVTLGGHDAIVLRTGDAAYVHHALLHPVRATVDSRLSVADLRSQRPQAPRLMVARGFAERQSGIVALLAACPVRGEMKVERPGVTAAYGELLGSAMLSEQERNTDERLPRSSADPVVRAAAIAMADNPIRAWTLAELAALSHVGTTTLVQRFRQATGLAPMQLLRRLRMRHAMNELTGSDAAMATIAQRSGYGSAEAFVRAFRAETGLTPGRWRQSARGTSLMTANPTAASAVATAPTAMAVQTSR</sequence>
<dbReference type="Pfam" id="PF12833">
    <property type="entry name" value="HTH_18"/>
    <property type="match status" value="1"/>
</dbReference>
<comment type="caution">
    <text evidence="6">The sequence shown here is derived from an EMBL/GenBank/DDBJ whole genome shotgun (WGS) entry which is preliminary data.</text>
</comment>
<evidence type="ECO:0000256" key="3">
    <source>
        <dbReference type="ARBA" id="ARBA00023163"/>
    </source>
</evidence>
<keyword evidence="1" id="KW-0805">Transcription regulation</keyword>
<dbReference type="Gene3D" id="1.10.10.60">
    <property type="entry name" value="Homeodomain-like"/>
    <property type="match status" value="2"/>
</dbReference>
<dbReference type="InterPro" id="IPR050204">
    <property type="entry name" value="AraC_XylS_family_regulators"/>
</dbReference>
<keyword evidence="7" id="KW-1185">Reference proteome</keyword>
<dbReference type="SUPFAM" id="SSF46689">
    <property type="entry name" value="Homeodomain-like"/>
    <property type="match status" value="2"/>
</dbReference>
<keyword evidence="2" id="KW-0238">DNA-binding</keyword>
<evidence type="ECO:0000256" key="4">
    <source>
        <dbReference type="SAM" id="MobiDB-lite"/>
    </source>
</evidence>
<dbReference type="RefSeq" id="WP_382404541.1">
    <property type="nucleotide sequence ID" value="NZ_JBHSWH010000001.1"/>
</dbReference>
<name>A0ABW2AMU0_9MICO</name>
<feature type="domain" description="HTH araC/xylS-type" evidence="5">
    <location>
        <begin position="188"/>
        <end position="286"/>
    </location>
</feature>
<evidence type="ECO:0000256" key="1">
    <source>
        <dbReference type="ARBA" id="ARBA00023015"/>
    </source>
</evidence>
<evidence type="ECO:0000256" key="2">
    <source>
        <dbReference type="ARBA" id="ARBA00023125"/>
    </source>
</evidence>
<proteinExistence type="predicted"/>
<protein>
    <submittedName>
        <fullName evidence="6">Helix-turn-helix domain-containing protein</fullName>
    </submittedName>
</protein>
<evidence type="ECO:0000313" key="7">
    <source>
        <dbReference type="Proteomes" id="UP001596298"/>
    </source>
</evidence>
<dbReference type="InterPro" id="IPR018062">
    <property type="entry name" value="HTH_AraC-typ_CS"/>
</dbReference>
<organism evidence="6 7">
    <name type="scientific">Flexivirga alba</name>
    <dbReference type="NCBI Taxonomy" id="702742"/>
    <lineage>
        <taxon>Bacteria</taxon>
        <taxon>Bacillati</taxon>
        <taxon>Actinomycetota</taxon>
        <taxon>Actinomycetes</taxon>
        <taxon>Micrococcales</taxon>
        <taxon>Dermacoccaceae</taxon>
        <taxon>Flexivirga</taxon>
    </lineage>
</organism>
<reference evidence="7" key="1">
    <citation type="journal article" date="2019" name="Int. J. Syst. Evol. Microbiol.">
        <title>The Global Catalogue of Microorganisms (GCM) 10K type strain sequencing project: providing services to taxonomists for standard genome sequencing and annotation.</title>
        <authorList>
            <consortium name="The Broad Institute Genomics Platform"/>
            <consortium name="The Broad Institute Genome Sequencing Center for Infectious Disease"/>
            <person name="Wu L."/>
            <person name="Ma J."/>
        </authorList>
    </citation>
    <scope>NUCLEOTIDE SEQUENCE [LARGE SCALE GENOMIC DNA]</scope>
    <source>
        <strain evidence="7">CCUG 58127</strain>
    </source>
</reference>
<dbReference type="PROSITE" id="PS00041">
    <property type="entry name" value="HTH_ARAC_FAMILY_1"/>
    <property type="match status" value="1"/>
</dbReference>
<keyword evidence="3" id="KW-0804">Transcription</keyword>
<dbReference type="PANTHER" id="PTHR46796">
    <property type="entry name" value="HTH-TYPE TRANSCRIPTIONAL ACTIVATOR RHAS-RELATED"/>
    <property type="match status" value="1"/>
</dbReference>